<dbReference type="Gene3D" id="3.40.50.2000">
    <property type="entry name" value="Glycogen Phosphorylase B"/>
    <property type="match status" value="2"/>
</dbReference>
<reference evidence="4 5" key="1">
    <citation type="submission" date="2019-02" db="EMBL/GenBank/DDBJ databases">
        <title>Planctomycetal bacteria perform biofilm scaping via a novel small molecule.</title>
        <authorList>
            <person name="Jeske O."/>
            <person name="Boedeker C."/>
            <person name="Wiegand S."/>
            <person name="Breitling P."/>
            <person name="Kallscheuer N."/>
            <person name="Jogler M."/>
            <person name="Rohde M."/>
            <person name="Petersen J."/>
            <person name="Medema M.H."/>
            <person name="Surup F."/>
            <person name="Jogler C."/>
        </authorList>
    </citation>
    <scope>NUCLEOTIDE SEQUENCE [LARGE SCALE GENOMIC DNA]</scope>
    <source>
        <strain evidence="4 5">Mal15</strain>
    </source>
</reference>
<dbReference type="Pfam" id="PF00534">
    <property type="entry name" value="Glycos_transf_1"/>
    <property type="match status" value="1"/>
</dbReference>
<dbReference type="PANTHER" id="PTHR12526">
    <property type="entry name" value="GLYCOSYLTRANSFERASE"/>
    <property type="match status" value="1"/>
</dbReference>
<evidence type="ECO:0000259" key="2">
    <source>
        <dbReference type="Pfam" id="PF00534"/>
    </source>
</evidence>
<evidence type="ECO:0000313" key="5">
    <source>
        <dbReference type="Proteomes" id="UP000321353"/>
    </source>
</evidence>
<dbReference type="InterPro" id="IPR028098">
    <property type="entry name" value="Glyco_trans_4-like_N"/>
</dbReference>
<protein>
    <submittedName>
        <fullName evidence="4">Glycosyltransferase EpsD</fullName>
        <ecNumber evidence="4">2.4.-.-</ecNumber>
    </submittedName>
</protein>
<evidence type="ECO:0000256" key="1">
    <source>
        <dbReference type="SAM" id="MobiDB-lite"/>
    </source>
</evidence>
<evidence type="ECO:0000259" key="3">
    <source>
        <dbReference type="Pfam" id="PF13439"/>
    </source>
</evidence>
<dbReference type="EC" id="2.4.-.-" evidence="4"/>
<dbReference type="InterPro" id="IPR001296">
    <property type="entry name" value="Glyco_trans_1"/>
</dbReference>
<organism evidence="4 5">
    <name type="scientific">Stieleria maiorica</name>
    <dbReference type="NCBI Taxonomy" id="2795974"/>
    <lineage>
        <taxon>Bacteria</taxon>
        <taxon>Pseudomonadati</taxon>
        <taxon>Planctomycetota</taxon>
        <taxon>Planctomycetia</taxon>
        <taxon>Pirellulales</taxon>
        <taxon>Pirellulaceae</taxon>
        <taxon>Stieleria</taxon>
    </lineage>
</organism>
<gene>
    <name evidence="4" type="primary">epsD_2</name>
    <name evidence="4" type="ORF">Mal15_27740</name>
</gene>
<proteinExistence type="predicted"/>
<evidence type="ECO:0000313" key="4">
    <source>
        <dbReference type="EMBL" id="QEF98719.1"/>
    </source>
</evidence>
<dbReference type="SUPFAM" id="SSF53756">
    <property type="entry name" value="UDP-Glycosyltransferase/glycogen phosphorylase"/>
    <property type="match status" value="1"/>
</dbReference>
<feature type="region of interest" description="Disordered" evidence="1">
    <location>
        <begin position="1"/>
        <end position="21"/>
    </location>
</feature>
<sequence>MEVNRETSLRNDLSGQPSQQQEHSVPSVLFAIFQTSNAANGGVESISQIIDRLPENSCVVTQRSTEVNERWRRSGKHVDVFELPYRVGDGFWKSSWIAKARRLFSYLRTNWQTFRLIRKRKIQVLHCNDPAPFWHFVPAAYLCRVPVVLNLRDTRSTTGKAIVWKYRLKLLLVNRLLVLSNEMADAYRDLVGEGFLRFTGIRIDVIYSIVDGQVMHPVCDEDRQDLRSELGIASGEIAIGYVATFSEKKNQLDFIDQAAGPLLEHLPNAKVHFVGDFVPEQNEYARACRELSEAKGLRDRLSFVGYSSEISKWYQALDLVVVPTRQEGLARCMIEAIACATPVVSFDVCSAHEILSRHECGIVVSQSDYPSLVTSILELLNDPERRDSFGSNGRRLAESIFSHGAIYGRYASLYRGLVENKKT</sequence>
<dbReference type="KEGG" id="smam:Mal15_27740"/>
<keyword evidence="5" id="KW-1185">Reference proteome</keyword>
<feature type="compositionally biased region" description="Polar residues" evidence="1">
    <location>
        <begin position="10"/>
        <end position="21"/>
    </location>
</feature>
<feature type="domain" description="Glycosyl transferase family 1" evidence="2">
    <location>
        <begin position="222"/>
        <end position="395"/>
    </location>
</feature>
<dbReference type="AlphaFoldDB" id="A0A5B9MDZ2"/>
<name>A0A5B9MDZ2_9BACT</name>
<dbReference type="Proteomes" id="UP000321353">
    <property type="component" value="Chromosome"/>
</dbReference>
<keyword evidence="4" id="KW-0808">Transferase</keyword>
<dbReference type="CDD" id="cd03801">
    <property type="entry name" value="GT4_PimA-like"/>
    <property type="match status" value="1"/>
</dbReference>
<dbReference type="EMBL" id="CP036264">
    <property type="protein sequence ID" value="QEF98719.1"/>
    <property type="molecule type" value="Genomic_DNA"/>
</dbReference>
<dbReference type="GO" id="GO:0016757">
    <property type="term" value="F:glycosyltransferase activity"/>
    <property type="evidence" value="ECO:0007669"/>
    <property type="project" value="UniProtKB-KW"/>
</dbReference>
<dbReference type="Pfam" id="PF13439">
    <property type="entry name" value="Glyco_transf_4"/>
    <property type="match status" value="1"/>
</dbReference>
<feature type="domain" description="Glycosyltransferase subfamily 4-like N-terminal" evidence="3">
    <location>
        <begin position="70"/>
        <end position="211"/>
    </location>
</feature>
<accession>A0A5B9MDZ2</accession>
<keyword evidence="4" id="KW-0328">Glycosyltransferase</keyword>